<name>A0A507DNW5_9FUNG</name>
<feature type="region of interest" description="Disordered" evidence="2">
    <location>
        <begin position="631"/>
        <end position="655"/>
    </location>
</feature>
<dbReference type="Gene3D" id="1.25.10.10">
    <property type="entry name" value="Leucine-rich Repeat Variant"/>
    <property type="match status" value="1"/>
</dbReference>
<reference evidence="4 5" key="1">
    <citation type="journal article" date="2019" name="Sci. Rep.">
        <title>Comparative genomics of chytrid fungi reveal insights into the obligate biotrophic and pathogenic lifestyle of Synchytrium endobioticum.</title>
        <authorList>
            <person name="van de Vossenberg B.T.L.H."/>
            <person name="Warris S."/>
            <person name="Nguyen H.D.T."/>
            <person name="van Gent-Pelzer M.P.E."/>
            <person name="Joly D.L."/>
            <person name="van de Geest H.C."/>
            <person name="Bonants P.J.M."/>
            <person name="Smith D.S."/>
            <person name="Levesque C.A."/>
            <person name="van der Lee T.A.J."/>
        </authorList>
    </citation>
    <scope>NUCLEOTIDE SEQUENCE [LARGE SCALE GENOMIC DNA]</scope>
    <source>
        <strain evidence="4 5">MB42</strain>
    </source>
</reference>
<keyword evidence="5" id="KW-1185">Reference proteome</keyword>
<feature type="non-terminal residue" evidence="4">
    <location>
        <position position="1"/>
    </location>
</feature>
<feature type="domain" description="Protein kinase" evidence="3">
    <location>
        <begin position="89"/>
        <end position="330"/>
    </location>
</feature>
<dbReference type="InterPro" id="IPR051177">
    <property type="entry name" value="CIK-Related_Protein"/>
</dbReference>
<feature type="compositionally biased region" description="Polar residues" evidence="2">
    <location>
        <begin position="772"/>
        <end position="797"/>
    </location>
</feature>
<dbReference type="PROSITE" id="PS50077">
    <property type="entry name" value="HEAT_REPEAT"/>
    <property type="match status" value="1"/>
</dbReference>
<feature type="compositionally biased region" description="Polar residues" evidence="2">
    <location>
        <begin position="740"/>
        <end position="757"/>
    </location>
</feature>
<comment type="caution">
    <text evidence="4">The sequence shown here is derived from an EMBL/GenBank/DDBJ whole genome shotgun (WGS) entry which is preliminary data.</text>
</comment>
<sequence>DHGSRDKHEGEPLKNEQRKGRKNQDFRHIRPWRLLQVDEVQVRNGSVDDGFIPTPVHSHSSCCARGRMASFLGDLVSRALGSPLASCCFTLGEKLGEDVGSLWMRYKGTKKDDGTPLTVFFFDCVKKKDKRELASNALKRFKQMRHPTLLKYIDGVETEKEIYIATESVQPLSTLPKDSLILQWGLYSLVSAIHFINTDCALVHGNLLRSSVFVTPAGEWKLGGWDLCCSLQEDNPIFVSTALKWVDDKYLPPEVRKASWPLVKSNPPFVVDAWMFGTLIYEIFNGVLPRQDGFSNGSIPPQLLPVFHRLVADDPRQRPSMPLLETNPFFHHPLVHTVKFLDQIALKDKPEKEEFIKHLQANVDQLPPAFKLHKVLPEIANALEFGGIGPPALNLVLSMGKTLQPPEYEKHIVPIIIRAFAMPDRSVRVTLCNSLVDFIDLLSENVVNDKVWSHFAAGFVDIHALVREATLRAILSLLPKLSTKILNGDVVNYLGKLQTDEEAGIRTNAVVCLGKIVPNLSATTVKKVLIPGLIRALKDPFPPARHAGLLALAASSKHFTSPEVAQQLIPAIGPLLVDPDKKTRMTAVKTINSFIKKLAEEAENMVAAHTSSSNVNGVGVAMSQSASLPGALPFSSGNGRAASAPPPPSNPLIPAVQPSLILATSGASYNSTPSSEAVSSFGRFGITALSRTTSPSSLKLSNSATSSSELAFPPPPKGPKTSFATGTTNGWTTGTSHGTNASGGMSLPASNSQSTNGWGFDDFENDVLGNRQPVSTRASTSTLPNASQSAATQNQSVSGSFIPTAATSAAPAMPSAWDNWDDSF</sequence>
<dbReference type="Proteomes" id="UP000317494">
    <property type="component" value="Unassembled WGS sequence"/>
</dbReference>
<dbReference type="Gene3D" id="1.10.510.10">
    <property type="entry name" value="Transferase(Phosphotransferase) domain 1"/>
    <property type="match status" value="1"/>
</dbReference>
<dbReference type="VEuPathDB" id="FungiDB:SeMB42_g01315"/>
<dbReference type="SMART" id="SM00220">
    <property type="entry name" value="S_TKc"/>
    <property type="match status" value="1"/>
</dbReference>
<dbReference type="InterPro" id="IPR011989">
    <property type="entry name" value="ARM-like"/>
</dbReference>
<dbReference type="PROSITE" id="PS50011">
    <property type="entry name" value="PROTEIN_KINASE_DOM"/>
    <property type="match status" value="1"/>
</dbReference>
<dbReference type="GO" id="GO:0005737">
    <property type="term" value="C:cytoplasm"/>
    <property type="evidence" value="ECO:0007669"/>
    <property type="project" value="TreeGrafter"/>
</dbReference>
<dbReference type="GO" id="GO:0005524">
    <property type="term" value="F:ATP binding"/>
    <property type="evidence" value="ECO:0007669"/>
    <property type="project" value="InterPro"/>
</dbReference>
<dbReference type="SUPFAM" id="SSF48371">
    <property type="entry name" value="ARM repeat"/>
    <property type="match status" value="1"/>
</dbReference>
<evidence type="ECO:0000313" key="5">
    <source>
        <dbReference type="Proteomes" id="UP000317494"/>
    </source>
</evidence>
<gene>
    <name evidence="4" type="ORF">SeMB42_g01315</name>
</gene>
<feature type="compositionally biased region" description="Low complexity" evidence="2">
    <location>
        <begin position="725"/>
        <end position="739"/>
    </location>
</feature>
<evidence type="ECO:0000256" key="1">
    <source>
        <dbReference type="PROSITE-ProRule" id="PRU00103"/>
    </source>
</evidence>
<feature type="region of interest" description="Disordered" evidence="2">
    <location>
        <begin position="1"/>
        <end position="23"/>
    </location>
</feature>
<dbReference type="STRING" id="286115.A0A507DNW5"/>
<evidence type="ECO:0000256" key="2">
    <source>
        <dbReference type="SAM" id="MobiDB-lite"/>
    </source>
</evidence>
<dbReference type="InterPro" id="IPR021133">
    <property type="entry name" value="HEAT_type_2"/>
</dbReference>
<evidence type="ECO:0000259" key="3">
    <source>
        <dbReference type="PROSITE" id="PS50011"/>
    </source>
</evidence>
<protein>
    <recommendedName>
        <fullName evidence="3">Protein kinase domain-containing protein</fullName>
    </recommendedName>
</protein>
<dbReference type="EMBL" id="QEAN01000033">
    <property type="protein sequence ID" value="TPX52570.1"/>
    <property type="molecule type" value="Genomic_DNA"/>
</dbReference>
<dbReference type="InterPro" id="IPR000719">
    <property type="entry name" value="Prot_kinase_dom"/>
</dbReference>
<dbReference type="PANTHER" id="PTHR12984">
    <property type="entry name" value="SCY1-RELATED S/T PROTEIN KINASE-LIKE"/>
    <property type="match status" value="1"/>
</dbReference>
<feature type="region of interest" description="Disordered" evidence="2">
    <location>
        <begin position="692"/>
        <end position="797"/>
    </location>
</feature>
<proteinExistence type="predicted"/>
<dbReference type="PANTHER" id="PTHR12984:SF3">
    <property type="entry name" value="N-TERMINAL KINASE-LIKE PROTEIN"/>
    <property type="match status" value="1"/>
</dbReference>
<organism evidence="4 5">
    <name type="scientific">Synchytrium endobioticum</name>
    <dbReference type="NCBI Taxonomy" id="286115"/>
    <lineage>
        <taxon>Eukaryota</taxon>
        <taxon>Fungi</taxon>
        <taxon>Fungi incertae sedis</taxon>
        <taxon>Chytridiomycota</taxon>
        <taxon>Chytridiomycota incertae sedis</taxon>
        <taxon>Chytridiomycetes</taxon>
        <taxon>Synchytriales</taxon>
        <taxon>Synchytriaceae</taxon>
        <taxon>Synchytrium</taxon>
    </lineage>
</organism>
<evidence type="ECO:0000313" key="4">
    <source>
        <dbReference type="EMBL" id="TPX52570.1"/>
    </source>
</evidence>
<dbReference type="SUPFAM" id="SSF56112">
    <property type="entry name" value="Protein kinase-like (PK-like)"/>
    <property type="match status" value="1"/>
</dbReference>
<dbReference type="GO" id="GO:0006409">
    <property type="term" value="P:tRNA export from nucleus"/>
    <property type="evidence" value="ECO:0007669"/>
    <property type="project" value="TreeGrafter"/>
</dbReference>
<dbReference type="GO" id="GO:0004672">
    <property type="term" value="F:protein kinase activity"/>
    <property type="evidence" value="ECO:0007669"/>
    <property type="project" value="InterPro"/>
</dbReference>
<dbReference type="AlphaFoldDB" id="A0A507DNW5"/>
<dbReference type="InterPro" id="IPR016024">
    <property type="entry name" value="ARM-type_fold"/>
</dbReference>
<dbReference type="Gene3D" id="3.30.200.20">
    <property type="entry name" value="Phosphorylase Kinase, domain 1"/>
    <property type="match status" value="1"/>
</dbReference>
<dbReference type="InterPro" id="IPR011009">
    <property type="entry name" value="Kinase-like_dom_sf"/>
</dbReference>
<feature type="repeat" description="HEAT" evidence="1">
    <location>
        <begin position="568"/>
        <end position="602"/>
    </location>
</feature>
<accession>A0A507DNW5</accession>
<feature type="compositionally biased region" description="Low complexity" evidence="2">
    <location>
        <begin position="692"/>
        <end position="710"/>
    </location>
</feature>